<dbReference type="Proteomes" id="UP000324222">
    <property type="component" value="Unassembled WGS sequence"/>
</dbReference>
<protein>
    <submittedName>
        <fullName evidence="1">Uncharacterized protein</fullName>
    </submittedName>
</protein>
<accession>A0A5B7IUP3</accession>
<name>A0A5B7IUP3_PORTR</name>
<dbReference type="AlphaFoldDB" id="A0A5B7IUP3"/>
<evidence type="ECO:0000313" key="1">
    <source>
        <dbReference type="EMBL" id="MPC85386.1"/>
    </source>
</evidence>
<sequence>MFTCPRCTCVANTPSLPFPSLLFPTLSFPTLPYPSSFTKPLNTKLTSPPDHSHVRPFPFQIRLMSKW</sequence>
<organism evidence="1 2">
    <name type="scientific">Portunus trituberculatus</name>
    <name type="common">Swimming crab</name>
    <name type="synonym">Neptunus trituberculatus</name>
    <dbReference type="NCBI Taxonomy" id="210409"/>
    <lineage>
        <taxon>Eukaryota</taxon>
        <taxon>Metazoa</taxon>
        <taxon>Ecdysozoa</taxon>
        <taxon>Arthropoda</taxon>
        <taxon>Crustacea</taxon>
        <taxon>Multicrustacea</taxon>
        <taxon>Malacostraca</taxon>
        <taxon>Eumalacostraca</taxon>
        <taxon>Eucarida</taxon>
        <taxon>Decapoda</taxon>
        <taxon>Pleocyemata</taxon>
        <taxon>Brachyura</taxon>
        <taxon>Eubrachyura</taxon>
        <taxon>Portunoidea</taxon>
        <taxon>Portunidae</taxon>
        <taxon>Portuninae</taxon>
        <taxon>Portunus</taxon>
    </lineage>
</organism>
<reference evidence="1 2" key="1">
    <citation type="submission" date="2019-05" db="EMBL/GenBank/DDBJ databases">
        <title>Another draft genome of Portunus trituberculatus and its Hox gene families provides insights of decapod evolution.</title>
        <authorList>
            <person name="Jeong J.-H."/>
            <person name="Song I."/>
            <person name="Kim S."/>
            <person name="Choi T."/>
            <person name="Kim D."/>
            <person name="Ryu S."/>
            <person name="Kim W."/>
        </authorList>
    </citation>
    <scope>NUCLEOTIDE SEQUENCE [LARGE SCALE GENOMIC DNA]</scope>
    <source>
        <tissue evidence="1">Muscle</tissue>
    </source>
</reference>
<proteinExistence type="predicted"/>
<gene>
    <name evidence="1" type="ORF">E2C01_080158</name>
</gene>
<comment type="caution">
    <text evidence="1">The sequence shown here is derived from an EMBL/GenBank/DDBJ whole genome shotgun (WGS) entry which is preliminary data.</text>
</comment>
<dbReference type="EMBL" id="VSRR010068314">
    <property type="protein sequence ID" value="MPC85386.1"/>
    <property type="molecule type" value="Genomic_DNA"/>
</dbReference>
<evidence type="ECO:0000313" key="2">
    <source>
        <dbReference type="Proteomes" id="UP000324222"/>
    </source>
</evidence>
<keyword evidence="2" id="KW-1185">Reference proteome</keyword>